<keyword evidence="5" id="KW-1185">Reference proteome</keyword>
<dbReference type="Pfam" id="PF13145">
    <property type="entry name" value="Rotamase_2"/>
    <property type="match status" value="1"/>
</dbReference>
<organism evidence="4 5">
    <name type="scientific">Sulfobacillus acidophilus (strain ATCC 700253 / DSM 10332 / NAL)</name>
    <dbReference type="NCBI Taxonomy" id="679936"/>
    <lineage>
        <taxon>Bacteria</taxon>
        <taxon>Bacillati</taxon>
        <taxon>Bacillota</taxon>
        <taxon>Clostridia</taxon>
        <taxon>Eubacteriales</taxon>
        <taxon>Clostridiales Family XVII. Incertae Sedis</taxon>
        <taxon>Sulfobacillus</taxon>
    </lineage>
</organism>
<protein>
    <submittedName>
        <fullName evidence="4">PpiC-type peptidyl-prolyl cis-trans isomerase</fullName>
    </submittedName>
</protein>
<dbReference type="Gene3D" id="3.10.50.40">
    <property type="match status" value="1"/>
</dbReference>
<reference evidence="5" key="1">
    <citation type="submission" date="2011-12" db="EMBL/GenBank/DDBJ databases">
        <title>The complete genome of chromosome of Sulfobacillus acidophilus DSM 10332.</title>
        <authorList>
            <person name="Lucas S."/>
            <person name="Han J."/>
            <person name="Lapidus A."/>
            <person name="Bruce D."/>
            <person name="Goodwin L."/>
            <person name="Pitluck S."/>
            <person name="Peters L."/>
            <person name="Kyrpides N."/>
            <person name="Mavromatis K."/>
            <person name="Ivanova N."/>
            <person name="Mikhailova N."/>
            <person name="Chertkov O."/>
            <person name="Saunders E."/>
            <person name="Detter J.C."/>
            <person name="Tapia R."/>
            <person name="Han C."/>
            <person name="Land M."/>
            <person name="Hauser L."/>
            <person name="Markowitz V."/>
            <person name="Cheng J.-F."/>
            <person name="Hugenholtz P."/>
            <person name="Woyke T."/>
            <person name="Wu D."/>
            <person name="Pukall R."/>
            <person name="Gehrich-Schroeter G."/>
            <person name="Schneider S."/>
            <person name="Klenk H.-P."/>
            <person name="Eisen J.A."/>
        </authorList>
    </citation>
    <scope>NUCLEOTIDE SEQUENCE [LARGE SCALE GENOMIC DNA]</scope>
    <source>
        <strain evidence="5">ATCC 700253 / DSM 10332 / NAL</strain>
    </source>
</reference>
<dbReference type="SUPFAM" id="SSF54534">
    <property type="entry name" value="FKBP-like"/>
    <property type="match status" value="1"/>
</dbReference>
<name>G8TSU8_SULAD</name>
<dbReference type="PANTHER" id="PTHR47245:SF2">
    <property type="entry name" value="PEPTIDYL-PROLYL CIS-TRANS ISOMERASE HP_0175-RELATED"/>
    <property type="match status" value="1"/>
</dbReference>
<keyword evidence="1 4" id="KW-0413">Isomerase</keyword>
<sequence length="318" mass="34178">MIKQTRLVGIGVVAATALMIAGCGTTSSPTAAPKPLAVVNGQAITESDWQVAVAATNLLQGVTLPTGASAKKQQVKELASEIAVEQWALKHHLITETKAHQEATQFLDENVALALGGTTAMQSTLKHYHLTTATLTNFLTQQMVLQAAFAQETAKVPAVSASTAKAYYDAHPSQFQTPAQVLVRHILVKQKSLAESILAQVEADHGANFAALAKKYSIDTGTKDKGGSLGWVDTGAASGFVQPFYEEMDKLKPGQFGIAHSQFGYHVIEVEAEKPATLEPFSSVESQIEQQLTQNQKYQQFQTFSNGIVKTAHVRYNL</sequence>
<proteinExistence type="predicted"/>
<dbReference type="GO" id="GO:0003755">
    <property type="term" value="F:peptidyl-prolyl cis-trans isomerase activity"/>
    <property type="evidence" value="ECO:0007669"/>
    <property type="project" value="UniProtKB-KW"/>
</dbReference>
<dbReference type="Proteomes" id="UP000005439">
    <property type="component" value="Chromosome"/>
</dbReference>
<reference evidence="4 5" key="2">
    <citation type="journal article" date="2012" name="Stand. Genomic Sci.">
        <title>Complete genome sequence of the moderately thermophilic mineral-sulfide-oxidizing firmicute Sulfobacillus acidophilus type strain (NAL(T)).</title>
        <authorList>
            <person name="Anderson I."/>
            <person name="Chertkov O."/>
            <person name="Chen A."/>
            <person name="Saunders E."/>
            <person name="Lapidus A."/>
            <person name="Nolan M."/>
            <person name="Lucas S."/>
            <person name="Hammon N."/>
            <person name="Deshpande S."/>
            <person name="Cheng J.F."/>
            <person name="Han C."/>
            <person name="Tapia R."/>
            <person name="Goodwin L.A."/>
            <person name="Pitluck S."/>
            <person name="Liolios K."/>
            <person name="Pagani I."/>
            <person name="Ivanova N."/>
            <person name="Mikhailova N."/>
            <person name="Pati A."/>
            <person name="Palaniappan K."/>
            <person name="Land M."/>
            <person name="Pan C."/>
            <person name="Rohde M."/>
            <person name="Pukall R."/>
            <person name="Goker M."/>
            <person name="Detter J.C."/>
            <person name="Woyke T."/>
            <person name="Bristow J."/>
            <person name="Eisen J.A."/>
            <person name="Markowitz V."/>
            <person name="Hugenholtz P."/>
            <person name="Kyrpides N.C."/>
            <person name="Klenk H.P."/>
            <person name="Mavromatis K."/>
        </authorList>
    </citation>
    <scope>NUCLEOTIDE SEQUENCE [LARGE SCALE GENOMIC DNA]</scope>
    <source>
        <strain evidence="5">ATCC 700253 / DSM 10332 / NAL</strain>
    </source>
</reference>
<dbReference type="PROSITE" id="PS50198">
    <property type="entry name" value="PPIC_PPIASE_2"/>
    <property type="match status" value="1"/>
</dbReference>
<dbReference type="PROSITE" id="PS01096">
    <property type="entry name" value="PPIC_PPIASE_1"/>
    <property type="match status" value="1"/>
</dbReference>
<dbReference type="InterPro" id="IPR000297">
    <property type="entry name" value="PPIase_PpiC"/>
</dbReference>
<dbReference type="InterPro" id="IPR027304">
    <property type="entry name" value="Trigger_fact/SurA_dom_sf"/>
</dbReference>
<dbReference type="InterPro" id="IPR046357">
    <property type="entry name" value="PPIase_dom_sf"/>
</dbReference>
<evidence type="ECO:0000259" key="3">
    <source>
        <dbReference type="PROSITE" id="PS50198"/>
    </source>
</evidence>
<feature type="signal peptide" evidence="2">
    <location>
        <begin position="1"/>
        <end position="31"/>
    </location>
</feature>
<dbReference type="EMBL" id="CP003179">
    <property type="protein sequence ID" value="AEW05563.1"/>
    <property type="molecule type" value="Genomic_DNA"/>
</dbReference>
<dbReference type="InterPro" id="IPR023058">
    <property type="entry name" value="PPIase_PpiC_CS"/>
</dbReference>
<dbReference type="HOGENOM" id="CLU_874139_0_0_9"/>
<evidence type="ECO:0000313" key="4">
    <source>
        <dbReference type="EMBL" id="AEW05563.1"/>
    </source>
</evidence>
<keyword evidence="2" id="KW-0732">Signal</keyword>
<evidence type="ECO:0000313" key="5">
    <source>
        <dbReference type="Proteomes" id="UP000005439"/>
    </source>
</evidence>
<accession>G8TSU8</accession>
<dbReference type="PATRIC" id="fig|679936.5.peg.2138"/>
<dbReference type="InterPro" id="IPR050245">
    <property type="entry name" value="PrsA_foldase"/>
</dbReference>
<feature type="domain" description="PpiC" evidence="3">
    <location>
        <begin position="178"/>
        <end position="272"/>
    </location>
</feature>
<dbReference type="PROSITE" id="PS51257">
    <property type="entry name" value="PROKAR_LIPOPROTEIN"/>
    <property type="match status" value="1"/>
</dbReference>
<gene>
    <name evidence="4" type="ordered locus">Sulac_2073</name>
</gene>
<dbReference type="SUPFAM" id="SSF109998">
    <property type="entry name" value="Triger factor/SurA peptide-binding domain-like"/>
    <property type="match status" value="1"/>
</dbReference>
<dbReference type="KEGG" id="sap:Sulac_2073"/>
<feature type="chain" id="PRO_5007915158" evidence="2">
    <location>
        <begin position="32"/>
        <end position="318"/>
    </location>
</feature>
<dbReference type="AlphaFoldDB" id="G8TSU8"/>
<dbReference type="PANTHER" id="PTHR47245">
    <property type="entry name" value="PEPTIDYLPROLYL ISOMERASE"/>
    <property type="match status" value="1"/>
</dbReference>
<evidence type="ECO:0000256" key="2">
    <source>
        <dbReference type="SAM" id="SignalP"/>
    </source>
</evidence>
<evidence type="ECO:0000256" key="1">
    <source>
        <dbReference type="PROSITE-ProRule" id="PRU00278"/>
    </source>
</evidence>
<dbReference type="STRING" id="679936.Sulac_2073"/>
<keyword evidence="1" id="KW-0697">Rotamase</keyword>